<feature type="signal peptide" evidence="1">
    <location>
        <begin position="1"/>
        <end position="21"/>
    </location>
</feature>
<evidence type="ECO:0000313" key="3">
    <source>
        <dbReference type="Proteomes" id="UP000789901"/>
    </source>
</evidence>
<name>A0ABN7WWX3_GIGMA</name>
<accession>A0ABN7WWX3</accession>
<feature type="chain" id="PRO_5045665991" evidence="1">
    <location>
        <begin position="22"/>
        <end position="67"/>
    </location>
</feature>
<proteinExistence type="predicted"/>
<dbReference type="Proteomes" id="UP000789901">
    <property type="component" value="Unassembled WGS sequence"/>
</dbReference>
<reference evidence="2 3" key="1">
    <citation type="submission" date="2021-06" db="EMBL/GenBank/DDBJ databases">
        <authorList>
            <person name="Kallberg Y."/>
            <person name="Tangrot J."/>
            <person name="Rosling A."/>
        </authorList>
    </citation>
    <scope>NUCLEOTIDE SEQUENCE [LARGE SCALE GENOMIC DNA]</scope>
    <source>
        <strain evidence="2 3">120-4 pot B 10/14</strain>
    </source>
</reference>
<comment type="caution">
    <text evidence="2">The sequence shown here is derived from an EMBL/GenBank/DDBJ whole genome shotgun (WGS) entry which is preliminary data.</text>
</comment>
<keyword evidence="3" id="KW-1185">Reference proteome</keyword>
<feature type="non-terminal residue" evidence="2">
    <location>
        <position position="1"/>
    </location>
</feature>
<sequence length="67" mass="7424">CLLLKLLIMFCWSHKLPQNFAVCETGVSAKSIVVGGNNAFNKLVEHIVLYGEGQKEMAPIEEESEES</sequence>
<evidence type="ECO:0000256" key="1">
    <source>
        <dbReference type="SAM" id="SignalP"/>
    </source>
</evidence>
<evidence type="ECO:0000313" key="2">
    <source>
        <dbReference type="EMBL" id="CAG8841837.1"/>
    </source>
</evidence>
<protein>
    <submittedName>
        <fullName evidence="2">40347_t:CDS:1</fullName>
    </submittedName>
</protein>
<gene>
    <name evidence="2" type="ORF">GMARGA_LOCUS35657</name>
</gene>
<organism evidence="2 3">
    <name type="scientific">Gigaspora margarita</name>
    <dbReference type="NCBI Taxonomy" id="4874"/>
    <lineage>
        <taxon>Eukaryota</taxon>
        <taxon>Fungi</taxon>
        <taxon>Fungi incertae sedis</taxon>
        <taxon>Mucoromycota</taxon>
        <taxon>Glomeromycotina</taxon>
        <taxon>Glomeromycetes</taxon>
        <taxon>Diversisporales</taxon>
        <taxon>Gigasporaceae</taxon>
        <taxon>Gigaspora</taxon>
    </lineage>
</organism>
<dbReference type="EMBL" id="CAJVQB010067057">
    <property type="protein sequence ID" value="CAG8841837.1"/>
    <property type="molecule type" value="Genomic_DNA"/>
</dbReference>
<keyword evidence="1" id="KW-0732">Signal</keyword>